<evidence type="ECO:0000313" key="3">
    <source>
        <dbReference type="Proteomes" id="UP000501690"/>
    </source>
</evidence>
<sequence>MTTVKKTQCKKRQRDENNESAHLVVMEEFVQRDNRRQRLGHDKSTFVPIKSLPMDLLVNVVARVSSESCIDHYNMKVCCRDFLHASKDNYMWQQISLEKFPLHSWSCKEKARVFDTFMQSCKECGNIEAFYRKGLEEIIRYEGNIEKGIKDLKMAAEKGHLEAKYVYGLILLCSYDDDLRKEGVEHMQFLRNVKCVVSCRNRVVNLLGKIWRKPYGTLIRNPSPLCSKRQCNGWSMKKCHSWEIVDNEDDDDNIKNSCESCRWDVELDFFYDVLFHHV</sequence>
<dbReference type="InterPro" id="IPR036047">
    <property type="entry name" value="F-box-like_dom_sf"/>
</dbReference>
<dbReference type="AlphaFoldDB" id="A0A4D6KSV7"/>
<reference evidence="2 3" key="1">
    <citation type="submission" date="2019-04" db="EMBL/GenBank/DDBJ databases">
        <title>An improved genome assembly and genetic linkage map for asparagus bean, Vigna unguiculata ssp. sesquipedialis.</title>
        <authorList>
            <person name="Xia Q."/>
            <person name="Zhang R."/>
            <person name="Dong Y."/>
        </authorList>
    </citation>
    <scope>NUCLEOTIDE SEQUENCE [LARGE SCALE GENOMIC DNA]</scope>
    <source>
        <tissue evidence="2">Leaf</tissue>
    </source>
</reference>
<dbReference type="EMBL" id="CP039346">
    <property type="protein sequence ID" value="QCD80768.1"/>
    <property type="molecule type" value="Genomic_DNA"/>
</dbReference>
<name>A0A4D6KSV7_VIGUN</name>
<dbReference type="PANTHER" id="PTHR33784">
    <property type="entry name" value="OS05G0482100 PROTEIN"/>
    <property type="match status" value="1"/>
</dbReference>
<dbReference type="PANTHER" id="PTHR33784:SF10">
    <property type="entry name" value="F-BOX PROTEIN"/>
    <property type="match status" value="1"/>
</dbReference>
<dbReference type="SUPFAM" id="SSF81383">
    <property type="entry name" value="F-box domain"/>
    <property type="match status" value="1"/>
</dbReference>
<dbReference type="Proteomes" id="UP000501690">
    <property type="component" value="Linkage Group LG2"/>
</dbReference>
<dbReference type="InterPro" id="IPR040338">
    <property type="entry name" value="At1g67623-like"/>
</dbReference>
<dbReference type="SUPFAM" id="SSF81901">
    <property type="entry name" value="HCP-like"/>
    <property type="match status" value="1"/>
</dbReference>
<dbReference type="InterPro" id="IPR057136">
    <property type="entry name" value="At2g35280_TPR_dom"/>
</dbReference>
<proteinExistence type="predicted"/>
<feature type="domain" description="At2g35280-like TPR" evidence="1">
    <location>
        <begin position="98"/>
        <end position="206"/>
    </location>
</feature>
<dbReference type="Pfam" id="PF23310">
    <property type="entry name" value="TPR_27"/>
    <property type="match status" value="1"/>
</dbReference>
<keyword evidence="3" id="KW-1185">Reference proteome</keyword>
<evidence type="ECO:0000259" key="1">
    <source>
        <dbReference type="Pfam" id="PF23310"/>
    </source>
</evidence>
<gene>
    <name evidence="2" type="ORF">DEO72_LG2g1091</name>
</gene>
<evidence type="ECO:0000313" key="2">
    <source>
        <dbReference type="EMBL" id="QCD80768.1"/>
    </source>
</evidence>
<accession>A0A4D6KSV7</accession>
<organism evidence="2 3">
    <name type="scientific">Vigna unguiculata</name>
    <name type="common">Cowpea</name>
    <dbReference type="NCBI Taxonomy" id="3917"/>
    <lineage>
        <taxon>Eukaryota</taxon>
        <taxon>Viridiplantae</taxon>
        <taxon>Streptophyta</taxon>
        <taxon>Embryophyta</taxon>
        <taxon>Tracheophyta</taxon>
        <taxon>Spermatophyta</taxon>
        <taxon>Magnoliopsida</taxon>
        <taxon>eudicotyledons</taxon>
        <taxon>Gunneridae</taxon>
        <taxon>Pentapetalae</taxon>
        <taxon>rosids</taxon>
        <taxon>fabids</taxon>
        <taxon>Fabales</taxon>
        <taxon>Fabaceae</taxon>
        <taxon>Papilionoideae</taxon>
        <taxon>50 kb inversion clade</taxon>
        <taxon>NPAAA clade</taxon>
        <taxon>indigoferoid/millettioid clade</taxon>
        <taxon>Phaseoleae</taxon>
        <taxon>Vigna</taxon>
    </lineage>
</organism>
<protein>
    <recommendedName>
        <fullName evidence="1">At2g35280-like TPR domain-containing protein</fullName>
    </recommendedName>
</protein>